<evidence type="ECO:0000313" key="3">
    <source>
        <dbReference type="Proteomes" id="UP001594351"/>
    </source>
</evidence>
<dbReference type="InterPro" id="IPR029060">
    <property type="entry name" value="PIN-like_dom_sf"/>
</dbReference>
<dbReference type="PANTHER" id="PTHR34610:SF3">
    <property type="entry name" value="SSL7007 PROTEIN"/>
    <property type="match status" value="1"/>
</dbReference>
<evidence type="ECO:0000259" key="1">
    <source>
        <dbReference type="SMART" id="SM00670"/>
    </source>
</evidence>
<feature type="domain" description="PIN" evidence="1">
    <location>
        <begin position="2"/>
        <end position="120"/>
    </location>
</feature>
<gene>
    <name evidence="2" type="ORF">ACFL27_05245</name>
</gene>
<dbReference type="SUPFAM" id="SSF88723">
    <property type="entry name" value="PIN domain-like"/>
    <property type="match status" value="1"/>
</dbReference>
<dbReference type="InterPro" id="IPR002850">
    <property type="entry name" value="PIN_toxin-like"/>
</dbReference>
<protein>
    <submittedName>
        <fullName evidence="2">Toxin-antitoxin system toxin component, PIN family</fullName>
    </submittedName>
</protein>
<dbReference type="InterPro" id="IPR002716">
    <property type="entry name" value="PIN_dom"/>
</dbReference>
<proteinExistence type="predicted"/>
<evidence type="ECO:0000313" key="2">
    <source>
        <dbReference type="EMBL" id="MFC1849596.1"/>
    </source>
</evidence>
<dbReference type="NCBIfam" id="TIGR00305">
    <property type="entry name" value="putative toxin-antitoxin system toxin component, PIN family"/>
    <property type="match status" value="1"/>
</dbReference>
<dbReference type="Proteomes" id="UP001594351">
    <property type="component" value="Unassembled WGS sequence"/>
</dbReference>
<organism evidence="2 3">
    <name type="scientific">candidate division CSSED10-310 bacterium</name>
    <dbReference type="NCBI Taxonomy" id="2855610"/>
    <lineage>
        <taxon>Bacteria</taxon>
        <taxon>Bacteria division CSSED10-310</taxon>
    </lineage>
</organism>
<dbReference type="SMART" id="SM00670">
    <property type="entry name" value="PINc"/>
    <property type="match status" value="1"/>
</dbReference>
<dbReference type="EMBL" id="JBHPBY010000047">
    <property type="protein sequence ID" value="MFC1849596.1"/>
    <property type="molecule type" value="Genomic_DNA"/>
</dbReference>
<accession>A0ABV6YTT1</accession>
<comment type="caution">
    <text evidence="2">The sequence shown here is derived from an EMBL/GenBank/DDBJ whole genome shotgun (WGS) entry which is preliminary data.</text>
</comment>
<sequence>MTRIVCDTNILVSSVIKETGEVVQLILLFRQQKIELITSEKLLNELNNVLYYSHIKNRYNLSEEKIKKFVNFLRRRATIIQGDYEVDTLDKIEPKDNKVLACALEGKADYIISGDKKHILPLKQFQGIQIVTVRQFLNTIE</sequence>
<dbReference type="Gene3D" id="3.40.50.1010">
    <property type="entry name" value="5'-nuclease"/>
    <property type="match status" value="1"/>
</dbReference>
<dbReference type="Pfam" id="PF13470">
    <property type="entry name" value="PIN_3"/>
    <property type="match status" value="1"/>
</dbReference>
<dbReference type="PANTHER" id="PTHR34610">
    <property type="entry name" value="SSL7007 PROTEIN"/>
    <property type="match status" value="1"/>
</dbReference>
<keyword evidence="3" id="KW-1185">Reference proteome</keyword>
<name>A0ABV6YTT1_UNCC1</name>
<reference evidence="2 3" key="1">
    <citation type="submission" date="2024-09" db="EMBL/GenBank/DDBJ databases">
        <title>Laminarin stimulates single cell rates of sulfate reduction while oxygen inhibits transcriptomic activity in coastal marine sediment.</title>
        <authorList>
            <person name="Lindsay M."/>
            <person name="Orcutt B."/>
            <person name="Emerson D."/>
            <person name="Stepanauskas R."/>
            <person name="D'Angelo T."/>
        </authorList>
    </citation>
    <scope>NUCLEOTIDE SEQUENCE [LARGE SCALE GENOMIC DNA]</scope>
    <source>
        <strain evidence="2">SAG AM-311-K15</strain>
    </source>
</reference>